<keyword evidence="1" id="KW-0472">Membrane</keyword>
<feature type="transmembrane region" description="Helical" evidence="1">
    <location>
        <begin position="53"/>
        <end position="70"/>
    </location>
</feature>
<gene>
    <name evidence="2" type="ORF">ACFQ2J_11930</name>
</gene>
<evidence type="ECO:0000313" key="3">
    <source>
        <dbReference type="Proteomes" id="UP001596990"/>
    </source>
</evidence>
<feature type="transmembrane region" description="Helical" evidence="1">
    <location>
        <begin position="6"/>
        <end position="23"/>
    </location>
</feature>
<keyword evidence="1" id="KW-0812">Transmembrane</keyword>
<name>A0ABW3L3T0_9BACI</name>
<proteinExistence type="predicted"/>
<reference evidence="3" key="1">
    <citation type="journal article" date="2019" name="Int. J. Syst. Evol. Microbiol.">
        <title>The Global Catalogue of Microorganisms (GCM) 10K type strain sequencing project: providing services to taxonomists for standard genome sequencing and annotation.</title>
        <authorList>
            <consortium name="The Broad Institute Genomics Platform"/>
            <consortium name="The Broad Institute Genome Sequencing Center for Infectious Disease"/>
            <person name="Wu L."/>
            <person name="Ma J."/>
        </authorList>
    </citation>
    <scope>NUCLEOTIDE SEQUENCE [LARGE SCALE GENOMIC DNA]</scope>
    <source>
        <strain evidence="3">CCUG 56607</strain>
    </source>
</reference>
<organism evidence="2 3">
    <name type="scientific">Thalassobacillus hwangdonensis</name>
    <dbReference type="NCBI Taxonomy" id="546108"/>
    <lineage>
        <taxon>Bacteria</taxon>
        <taxon>Bacillati</taxon>
        <taxon>Bacillota</taxon>
        <taxon>Bacilli</taxon>
        <taxon>Bacillales</taxon>
        <taxon>Bacillaceae</taxon>
        <taxon>Thalassobacillus</taxon>
    </lineage>
</organism>
<dbReference type="Proteomes" id="UP001596990">
    <property type="component" value="Unassembled WGS sequence"/>
</dbReference>
<accession>A0ABW3L3T0</accession>
<feature type="transmembrane region" description="Helical" evidence="1">
    <location>
        <begin position="30"/>
        <end position="47"/>
    </location>
</feature>
<sequence>MVLVLMFYILVTCVFSGSFGYLGYIAFKNFLAGLVITIMVGFAIPFVMMLVKAYIGSLLGVGLYILLVKLNRKLAY</sequence>
<evidence type="ECO:0000313" key="2">
    <source>
        <dbReference type="EMBL" id="MFD1019885.1"/>
    </source>
</evidence>
<dbReference type="RefSeq" id="WP_386060522.1">
    <property type="nucleotide sequence ID" value="NZ_JBHTKL010000005.1"/>
</dbReference>
<keyword evidence="1" id="KW-1133">Transmembrane helix</keyword>
<protein>
    <submittedName>
        <fullName evidence="2">Uncharacterized protein</fullName>
    </submittedName>
</protein>
<keyword evidence="3" id="KW-1185">Reference proteome</keyword>
<evidence type="ECO:0000256" key="1">
    <source>
        <dbReference type="SAM" id="Phobius"/>
    </source>
</evidence>
<comment type="caution">
    <text evidence="2">The sequence shown here is derived from an EMBL/GenBank/DDBJ whole genome shotgun (WGS) entry which is preliminary data.</text>
</comment>
<dbReference type="EMBL" id="JBHTKL010000005">
    <property type="protein sequence ID" value="MFD1019885.1"/>
    <property type="molecule type" value="Genomic_DNA"/>
</dbReference>